<reference evidence="1 2" key="1">
    <citation type="submission" date="2020-02" db="EMBL/GenBank/DDBJ databases">
        <authorList>
            <person name="Ferguson B K."/>
        </authorList>
    </citation>
    <scope>NUCLEOTIDE SEQUENCE [LARGE SCALE GENOMIC DNA]</scope>
</reference>
<keyword evidence="2" id="KW-1185">Reference proteome</keyword>
<dbReference type="EMBL" id="CADCXU010033018">
    <property type="protein sequence ID" value="CAB0018583.1"/>
    <property type="molecule type" value="Genomic_DNA"/>
</dbReference>
<proteinExistence type="predicted"/>
<evidence type="ECO:0000313" key="1">
    <source>
        <dbReference type="EMBL" id="CAB0018583.1"/>
    </source>
</evidence>
<dbReference type="Proteomes" id="UP000479000">
    <property type="component" value="Unassembled WGS sequence"/>
</dbReference>
<accession>A0A6H5HKW7</accession>
<dbReference type="AlphaFoldDB" id="A0A6H5HKW7"/>
<organism evidence="1 2">
    <name type="scientific">Nesidiocoris tenuis</name>
    <dbReference type="NCBI Taxonomy" id="355587"/>
    <lineage>
        <taxon>Eukaryota</taxon>
        <taxon>Metazoa</taxon>
        <taxon>Ecdysozoa</taxon>
        <taxon>Arthropoda</taxon>
        <taxon>Hexapoda</taxon>
        <taxon>Insecta</taxon>
        <taxon>Pterygota</taxon>
        <taxon>Neoptera</taxon>
        <taxon>Paraneoptera</taxon>
        <taxon>Hemiptera</taxon>
        <taxon>Heteroptera</taxon>
        <taxon>Panheteroptera</taxon>
        <taxon>Cimicomorpha</taxon>
        <taxon>Miridae</taxon>
        <taxon>Dicyphina</taxon>
        <taxon>Nesidiocoris</taxon>
    </lineage>
</organism>
<evidence type="ECO:0000313" key="2">
    <source>
        <dbReference type="Proteomes" id="UP000479000"/>
    </source>
</evidence>
<gene>
    <name evidence="1" type="ORF">NTEN_LOCUS22413</name>
</gene>
<feature type="non-terminal residue" evidence="1">
    <location>
        <position position="76"/>
    </location>
</feature>
<protein>
    <submittedName>
        <fullName evidence="1">Uncharacterized protein</fullName>
    </submittedName>
</protein>
<sequence>MRKLFCAQVSDASNYLLQPSQNIVDEKHAMHERNTSVNLFKKLSKNLPVKIAKESVCPDGLWDGEENGLTCDTGFW</sequence>
<name>A0A6H5HKW7_9HEMI</name>